<evidence type="ECO:0000313" key="8">
    <source>
        <dbReference type="EMBL" id="VDP12106.1"/>
    </source>
</evidence>
<dbReference type="WBParaSite" id="HPBE_0001857401-mRNA-1">
    <property type="protein sequence ID" value="HPBE_0001857401-mRNA-1"/>
    <property type="gene ID" value="HPBE_0001857401"/>
</dbReference>
<dbReference type="Pfam" id="PF07732">
    <property type="entry name" value="Cu-oxidase_3"/>
    <property type="match status" value="1"/>
</dbReference>
<dbReference type="Pfam" id="PF00394">
    <property type="entry name" value="Cu-oxidase"/>
    <property type="match status" value="1"/>
</dbReference>
<dbReference type="InterPro" id="IPR001117">
    <property type="entry name" value="Cu-oxidase_2nd"/>
</dbReference>
<dbReference type="EMBL" id="UZAH01030777">
    <property type="protein sequence ID" value="VDP12106.1"/>
    <property type="molecule type" value="Genomic_DNA"/>
</dbReference>
<feature type="domain" description="Plastocyanin-like" evidence="7">
    <location>
        <begin position="95"/>
        <end position="204"/>
    </location>
</feature>
<proteinExistence type="inferred from homology"/>
<dbReference type="CDD" id="cd13858">
    <property type="entry name" value="CuRO_1_tcLCC2_insect_like"/>
    <property type="match status" value="1"/>
</dbReference>
<evidence type="ECO:0000313" key="9">
    <source>
        <dbReference type="Proteomes" id="UP000050761"/>
    </source>
</evidence>
<keyword evidence="2" id="KW-0479">Metal-binding</keyword>
<dbReference type="InterPro" id="IPR008972">
    <property type="entry name" value="Cupredoxin"/>
</dbReference>
<dbReference type="PANTHER" id="PTHR11709">
    <property type="entry name" value="MULTI-COPPER OXIDASE"/>
    <property type="match status" value="1"/>
</dbReference>
<protein>
    <submittedName>
        <fullName evidence="10">Multicopper oxidase</fullName>
    </submittedName>
</protein>
<dbReference type="CDD" id="cd13905">
    <property type="entry name" value="CuRO_3_tcLLC2_insect_like"/>
    <property type="match status" value="1"/>
</dbReference>
<evidence type="ECO:0000313" key="10">
    <source>
        <dbReference type="WBParaSite" id="HPBE_0001857401-mRNA-1"/>
    </source>
</evidence>
<dbReference type="PANTHER" id="PTHR11709:SF394">
    <property type="entry name" value="FI03373P-RELATED"/>
    <property type="match status" value="1"/>
</dbReference>
<dbReference type="InterPro" id="IPR045087">
    <property type="entry name" value="Cu-oxidase_fam"/>
</dbReference>
<dbReference type="Pfam" id="PF07731">
    <property type="entry name" value="Cu-oxidase_2"/>
    <property type="match status" value="1"/>
</dbReference>
<dbReference type="Proteomes" id="UP000050761">
    <property type="component" value="Unassembled WGS sequence"/>
</dbReference>
<dbReference type="SUPFAM" id="SSF49503">
    <property type="entry name" value="Cupredoxins"/>
    <property type="match status" value="2"/>
</dbReference>
<evidence type="ECO:0000259" key="6">
    <source>
        <dbReference type="Pfam" id="PF07731"/>
    </source>
</evidence>
<comment type="similarity">
    <text evidence="1">Belongs to the multicopper oxidase family.</text>
</comment>
<organism evidence="8">
    <name type="scientific">Heligmosomoides polygyrus</name>
    <name type="common">Parasitic roundworm</name>
    <dbReference type="NCBI Taxonomy" id="6339"/>
    <lineage>
        <taxon>Eukaryota</taxon>
        <taxon>Metazoa</taxon>
        <taxon>Ecdysozoa</taxon>
        <taxon>Nematoda</taxon>
        <taxon>Chromadorea</taxon>
        <taxon>Rhabditida</taxon>
        <taxon>Rhabditina</taxon>
        <taxon>Rhabditomorpha</taxon>
        <taxon>Strongyloidea</taxon>
        <taxon>Heligmosomidae</taxon>
        <taxon>Heligmosomoides</taxon>
    </lineage>
</organism>
<gene>
    <name evidence="8" type="ORF">HPBE_LOCUS18574</name>
</gene>
<reference evidence="10" key="2">
    <citation type="submission" date="2019-09" db="UniProtKB">
        <authorList>
            <consortium name="WormBaseParasite"/>
        </authorList>
    </citation>
    <scope>IDENTIFICATION</scope>
</reference>
<dbReference type="GO" id="GO:0005507">
    <property type="term" value="F:copper ion binding"/>
    <property type="evidence" value="ECO:0007669"/>
    <property type="project" value="InterPro"/>
</dbReference>
<accession>A0A3P8EXU3</accession>
<dbReference type="Gene3D" id="2.60.40.420">
    <property type="entry name" value="Cupredoxins - blue copper proteins"/>
    <property type="match status" value="3"/>
</dbReference>
<evidence type="ECO:0000259" key="7">
    <source>
        <dbReference type="Pfam" id="PF07732"/>
    </source>
</evidence>
<keyword evidence="3" id="KW-0560">Oxidoreductase</keyword>
<feature type="domain" description="Plastocyanin-like" evidence="5">
    <location>
        <begin position="224"/>
        <end position="406"/>
    </location>
</feature>
<feature type="domain" description="Plastocyanin-like" evidence="6">
    <location>
        <begin position="544"/>
        <end position="680"/>
    </location>
</feature>
<keyword evidence="9" id="KW-1185">Reference proteome</keyword>
<sequence>MIRIIFSGAYSIYAEPLSLTQPNENGVFVFDLVVEKGLSMISHKTDQWQHGTPVDYSPDDESWSKRETDQLKGCFDNYTLNPRTNAGDFNMLEDVVVLDGKHRRVLTINGKTPGDTIVVPYMAEVLLRVQNKVLMEAITIHVHGIDKQDLWYMDGVAFIQQCPIQSTSYFEYRFIAENKGTHWYHGHLQTDRGDGLLGGFVVLDVANRSVAVNENGSREEPSREYFIMLQDWSSESTKEAYLKLKDKTMKWMYGYDGAKDCWQPTRTVDGGNVGGAAPISALLINDKGWYNRNDVLTRPWSLPLERFQIKRNRTLPHRQRRSGAFDAGGRRRRRRHPLVVPPTAAEVQPLQIDRLIVFPGERYDVVVRGLSNPTRKSYMMVVETVQYYFFDWTTIKTDYGVAFVEYEDVDLDEDRTTRHNVQIVHSLILTVSASCTVLNCPFERYPSNYNFTCISYDKLRHPNPSAIDKEILSDTAFTEGFEEHFINMHFDSHVDGFKYENPIGMPYYNRDDMPLVSKNCSKDDCPFGANKFNSKCNCFYHKKHKLNNIVQVTLFNMGTGGAFSTGYAHPFHVHSTHFHVMKVGWPSYNASGMISTMNPDINCDDETCDGAVWRNMTWMNGAVAGMNTVDPSLRDTITLPVGGYIVLRFRATNPGWWFAHCHLVLHHMSGTAYAFKVGEDDEIASPPDNFPHDCGYFSMPVVSSALVSVVTYS</sequence>
<dbReference type="AlphaFoldDB" id="A0A3P8EXU3"/>
<evidence type="ECO:0000256" key="4">
    <source>
        <dbReference type="ARBA" id="ARBA00023008"/>
    </source>
</evidence>
<dbReference type="GO" id="GO:0005886">
    <property type="term" value="C:plasma membrane"/>
    <property type="evidence" value="ECO:0007669"/>
    <property type="project" value="TreeGrafter"/>
</dbReference>
<dbReference type="GO" id="GO:0006826">
    <property type="term" value="P:iron ion transport"/>
    <property type="evidence" value="ECO:0007669"/>
    <property type="project" value="TreeGrafter"/>
</dbReference>
<dbReference type="OrthoDB" id="2121828at2759"/>
<evidence type="ECO:0000256" key="2">
    <source>
        <dbReference type="ARBA" id="ARBA00022723"/>
    </source>
</evidence>
<evidence type="ECO:0000259" key="5">
    <source>
        <dbReference type="Pfam" id="PF00394"/>
    </source>
</evidence>
<name>A0A3P8EXU3_HELPZ</name>
<dbReference type="GO" id="GO:0016491">
    <property type="term" value="F:oxidoreductase activity"/>
    <property type="evidence" value="ECO:0007669"/>
    <property type="project" value="UniProtKB-KW"/>
</dbReference>
<dbReference type="InterPro" id="IPR011706">
    <property type="entry name" value="Cu-oxidase_C"/>
</dbReference>
<evidence type="ECO:0000256" key="1">
    <source>
        <dbReference type="ARBA" id="ARBA00010609"/>
    </source>
</evidence>
<reference evidence="8 9" key="1">
    <citation type="submission" date="2018-11" db="EMBL/GenBank/DDBJ databases">
        <authorList>
            <consortium name="Pathogen Informatics"/>
        </authorList>
    </citation>
    <scope>NUCLEOTIDE SEQUENCE [LARGE SCALE GENOMIC DNA]</scope>
</reference>
<dbReference type="InterPro" id="IPR011707">
    <property type="entry name" value="Cu-oxidase-like_N"/>
</dbReference>
<keyword evidence="4" id="KW-0186">Copper</keyword>
<evidence type="ECO:0000256" key="3">
    <source>
        <dbReference type="ARBA" id="ARBA00023002"/>
    </source>
</evidence>